<name>A0A7C8KNI5_9BACI</name>
<feature type="transmembrane region" description="Helical" evidence="8">
    <location>
        <begin position="502"/>
        <end position="521"/>
    </location>
</feature>
<keyword evidence="6 8" id="KW-1133">Transmembrane helix</keyword>
<evidence type="ECO:0000256" key="1">
    <source>
        <dbReference type="ARBA" id="ARBA00004651"/>
    </source>
</evidence>
<feature type="transmembrane region" description="Helical" evidence="8">
    <location>
        <begin position="204"/>
        <end position="222"/>
    </location>
</feature>
<evidence type="ECO:0000256" key="4">
    <source>
        <dbReference type="ARBA" id="ARBA00022475"/>
    </source>
</evidence>
<proteinExistence type="inferred from homology"/>
<dbReference type="GO" id="GO:0005886">
    <property type="term" value="C:plasma membrane"/>
    <property type="evidence" value="ECO:0007669"/>
    <property type="project" value="UniProtKB-SubCell"/>
</dbReference>
<sequence>MMTIVALTPILAVFLFLVVLRMPAIKAMPISLLVTAILAFFYWKVPFVQISASLIEGILIGTSILYIVFGAILLLNTLQNSGAIDSIRNFFMGVTPDRRVQVVLIAWLFGAFIEGAAGFGTPAAIVAPLLVVLGFPPLAAVVVALIADSSPVTFGAVGTPLIVGVEQGLMEGGGLAQVAAVFLGDLSIGEYLKIIASQIMQFDLITGTFIPFIMIMILTRFFGKEKSWKAGFVMWRFAIFAGLSFTVPAFLVATFVGPEFPSIIGGLVGLVLVLFVIKKGWMIPEESWDFDDKANWSTEWLGNLPVAEKEHAGNMSLKKAWVPYLLLGLLLIITRLNFLSVKGMLTSVKVGWENILGTSITAVFEPLYLPGTVFIVVVLISILYHKMSKKAVYQAFASSGKTLIGTAITLFTAVPMVRIFINSGVNEAGLASMPVELAYKASELLGESWPIMAPFIGALGSFISGSATFSNMMFSLFQFSVADQVGLDPTAILSLQVMGANAGNMICVVNVVAAASVVGLIGKEGQIIRMTLVPMVIYAVTAGLLGFVFS</sequence>
<feature type="transmembrane region" description="Helical" evidence="8">
    <location>
        <begin position="527"/>
        <end position="549"/>
    </location>
</feature>
<dbReference type="OrthoDB" id="9761056at2"/>
<dbReference type="Proteomes" id="UP000480246">
    <property type="component" value="Unassembled WGS sequence"/>
</dbReference>
<dbReference type="GO" id="GO:0015295">
    <property type="term" value="F:solute:proton symporter activity"/>
    <property type="evidence" value="ECO:0007669"/>
    <property type="project" value="TreeGrafter"/>
</dbReference>
<keyword evidence="7 8" id="KW-0472">Membrane</keyword>
<feature type="transmembrane region" description="Helical" evidence="8">
    <location>
        <begin position="321"/>
        <end position="340"/>
    </location>
</feature>
<feature type="transmembrane region" description="Helical" evidence="8">
    <location>
        <begin position="6"/>
        <end position="23"/>
    </location>
</feature>
<feature type="transmembrane region" description="Helical" evidence="8">
    <location>
        <begin position="449"/>
        <end position="469"/>
    </location>
</feature>
<evidence type="ECO:0000313" key="9">
    <source>
        <dbReference type="EMBL" id="KAB8127940.1"/>
    </source>
</evidence>
<evidence type="ECO:0000256" key="3">
    <source>
        <dbReference type="ARBA" id="ARBA00022448"/>
    </source>
</evidence>
<evidence type="ECO:0000256" key="8">
    <source>
        <dbReference type="RuleBase" id="RU365092"/>
    </source>
</evidence>
<comment type="similarity">
    <text evidence="2 8">Belongs to the lactate permease family.</text>
</comment>
<dbReference type="InterPro" id="IPR003804">
    <property type="entry name" value="Lactate_perm"/>
</dbReference>
<dbReference type="EMBL" id="WEID01000086">
    <property type="protein sequence ID" value="KAB8127940.1"/>
    <property type="molecule type" value="Genomic_DNA"/>
</dbReference>
<protein>
    <recommendedName>
        <fullName evidence="8">L-lactate permease</fullName>
    </recommendedName>
</protein>
<gene>
    <name evidence="9" type="ORF">F9U64_16870</name>
</gene>
<evidence type="ECO:0000256" key="2">
    <source>
        <dbReference type="ARBA" id="ARBA00010100"/>
    </source>
</evidence>
<keyword evidence="5 8" id="KW-0812">Transmembrane</keyword>
<feature type="transmembrane region" description="Helical" evidence="8">
    <location>
        <begin position="234"/>
        <end position="254"/>
    </location>
</feature>
<feature type="transmembrane region" description="Helical" evidence="8">
    <location>
        <begin position="30"/>
        <end position="52"/>
    </location>
</feature>
<feature type="transmembrane region" description="Helical" evidence="8">
    <location>
        <begin position="125"/>
        <end position="147"/>
    </location>
</feature>
<feature type="transmembrane region" description="Helical" evidence="8">
    <location>
        <begin position="58"/>
        <end position="78"/>
    </location>
</feature>
<comment type="function">
    <text evidence="8">Uptake of L-lactate across the membrane. Can also transport D-lactate and glycolate.</text>
</comment>
<dbReference type="GO" id="GO:0015129">
    <property type="term" value="F:lactate transmembrane transporter activity"/>
    <property type="evidence" value="ECO:0007669"/>
    <property type="project" value="UniProtKB-UniRule"/>
</dbReference>
<dbReference type="AlphaFoldDB" id="A0A7C8KNI5"/>
<dbReference type="RefSeq" id="WP_153406067.1">
    <property type="nucleotide sequence ID" value="NZ_ML762440.1"/>
</dbReference>
<feature type="transmembrane region" description="Helical" evidence="8">
    <location>
        <begin position="360"/>
        <end position="383"/>
    </location>
</feature>
<feature type="transmembrane region" description="Helical" evidence="8">
    <location>
        <begin position="260"/>
        <end position="277"/>
    </location>
</feature>
<dbReference type="Pfam" id="PF02652">
    <property type="entry name" value="Lactate_perm"/>
    <property type="match status" value="1"/>
</dbReference>
<evidence type="ECO:0000313" key="10">
    <source>
        <dbReference type="Proteomes" id="UP000480246"/>
    </source>
</evidence>
<keyword evidence="3 8" id="KW-0813">Transport</keyword>
<evidence type="ECO:0000256" key="7">
    <source>
        <dbReference type="ARBA" id="ARBA00023136"/>
    </source>
</evidence>
<dbReference type="PANTHER" id="PTHR30003">
    <property type="entry name" value="L-LACTATE PERMEASE"/>
    <property type="match status" value="1"/>
</dbReference>
<reference evidence="9 10" key="1">
    <citation type="submission" date="2019-10" db="EMBL/GenBank/DDBJ databases">
        <title>Gracilibacillus sp. nov. isolated from rice seeds.</title>
        <authorList>
            <person name="He S."/>
        </authorList>
    </citation>
    <scope>NUCLEOTIDE SEQUENCE [LARGE SCALE GENOMIC DNA]</scope>
    <source>
        <strain evidence="9 10">TD8</strain>
    </source>
</reference>
<dbReference type="NCBIfam" id="TIGR00795">
    <property type="entry name" value="lctP"/>
    <property type="match status" value="1"/>
</dbReference>
<accession>A0A7C8KNI5</accession>
<comment type="subcellular location">
    <subcellularLocation>
        <location evidence="1 8">Cell membrane</location>
        <topology evidence="1 8">Multi-pass membrane protein</topology>
    </subcellularLocation>
</comment>
<keyword evidence="4 8" id="KW-1003">Cell membrane</keyword>
<comment type="caution">
    <text evidence="9">The sequence shown here is derived from an EMBL/GenBank/DDBJ whole genome shotgun (WGS) entry which is preliminary data.</text>
</comment>
<organism evidence="9 10">
    <name type="scientific">Gracilibacillus oryzae</name>
    <dbReference type="NCBI Taxonomy" id="1672701"/>
    <lineage>
        <taxon>Bacteria</taxon>
        <taxon>Bacillati</taxon>
        <taxon>Bacillota</taxon>
        <taxon>Bacilli</taxon>
        <taxon>Bacillales</taxon>
        <taxon>Bacillaceae</taxon>
        <taxon>Gracilibacillus</taxon>
    </lineage>
</organism>
<feature type="transmembrane region" description="Helical" evidence="8">
    <location>
        <begin position="99"/>
        <end position="119"/>
    </location>
</feature>
<dbReference type="PANTHER" id="PTHR30003:SF0">
    <property type="entry name" value="GLYCOLATE PERMEASE GLCA-RELATED"/>
    <property type="match status" value="1"/>
</dbReference>
<feature type="transmembrane region" description="Helical" evidence="8">
    <location>
        <begin position="403"/>
        <end position="421"/>
    </location>
</feature>
<evidence type="ECO:0000256" key="5">
    <source>
        <dbReference type="ARBA" id="ARBA00022692"/>
    </source>
</evidence>
<keyword evidence="10" id="KW-1185">Reference proteome</keyword>
<evidence type="ECO:0000256" key="6">
    <source>
        <dbReference type="ARBA" id="ARBA00022989"/>
    </source>
</evidence>